<dbReference type="PANTHER" id="PTHR31793">
    <property type="entry name" value="4-HYDROXYBENZOYL-COA THIOESTERASE FAMILY MEMBER"/>
    <property type="match status" value="1"/>
</dbReference>
<gene>
    <name evidence="1" type="ORF">K1718_09975</name>
</gene>
<reference evidence="1 2" key="1">
    <citation type="submission" date="2023-03" db="EMBL/GenBank/DDBJ databases">
        <title>Roseibium porphyridii sp. nov. and Roseibium rhodosorbium sp. nov. isolated from marine algae, Porphyridium cruentum and Rhodosorus marinus, respectively.</title>
        <authorList>
            <person name="Lee M.W."/>
            <person name="Choi B.J."/>
            <person name="Lee J.K."/>
            <person name="Choi D.G."/>
            <person name="Baek J.H."/>
            <person name="Bayburt H."/>
            <person name="Kim J.M."/>
            <person name="Han D.M."/>
            <person name="Kim K.H."/>
            <person name="Jeon C.O."/>
        </authorList>
    </citation>
    <scope>NUCLEOTIDE SEQUENCE [LARGE SCALE GENOMIC DNA]</scope>
    <source>
        <strain evidence="1 2">KMA01</strain>
    </source>
</reference>
<dbReference type="Pfam" id="PF13279">
    <property type="entry name" value="4HBT_2"/>
    <property type="match status" value="1"/>
</dbReference>
<dbReference type="CDD" id="cd00586">
    <property type="entry name" value="4HBT"/>
    <property type="match status" value="1"/>
</dbReference>
<keyword evidence="2" id="KW-1185">Reference proteome</keyword>
<dbReference type="PANTHER" id="PTHR31793:SF2">
    <property type="entry name" value="BLR1345 PROTEIN"/>
    <property type="match status" value="1"/>
</dbReference>
<dbReference type="Proteomes" id="UP001209803">
    <property type="component" value="Chromosome"/>
</dbReference>
<name>A0ABY8F830_9HYPH</name>
<organism evidence="1 2">
    <name type="scientific">Roseibium porphyridii</name>
    <dbReference type="NCBI Taxonomy" id="2866279"/>
    <lineage>
        <taxon>Bacteria</taxon>
        <taxon>Pseudomonadati</taxon>
        <taxon>Pseudomonadota</taxon>
        <taxon>Alphaproteobacteria</taxon>
        <taxon>Hyphomicrobiales</taxon>
        <taxon>Stappiaceae</taxon>
        <taxon>Roseibium</taxon>
    </lineage>
</organism>
<accession>A0ABY8F830</accession>
<dbReference type="SUPFAM" id="SSF54637">
    <property type="entry name" value="Thioesterase/thiol ester dehydrase-isomerase"/>
    <property type="match status" value="1"/>
</dbReference>
<dbReference type="RefSeq" id="WP_265684245.1">
    <property type="nucleotide sequence ID" value="NZ_CP120863.1"/>
</dbReference>
<evidence type="ECO:0000313" key="2">
    <source>
        <dbReference type="Proteomes" id="UP001209803"/>
    </source>
</evidence>
<dbReference type="InterPro" id="IPR029069">
    <property type="entry name" value="HotDog_dom_sf"/>
</dbReference>
<dbReference type="InterPro" id="IPR050563">
    <property type="entry name" value="4-hydroxybenzoyl-CoA_TE"/>
</dbReference>
<evidence type="ECO:0000313" key="1">
    <source>
        <dbReference type="EMBL" id="WFE91663.1"/>
    </source>
</evidence>
<dbReference type="Gene3D" id="3.10.129.10">
    <property type="entry name" value="Hotdog Thioesterase"/>
    <property type="match status" value="1"/>
</dbReference>
<protein>
    <submittedName>
        <fullName evidence="1">Thioesterase family protein</fullName>
    </submittedName>
</protein>
<proteinExistence type="predicted"/>
<sequence length="162" mass="18820">MTVEWEQHPIRSDVMFVQEDWIDYNGHLNMAYYNVLFDRAVDEIFLGLGLGPDYAKTRNASFFTAETHVCYLRELSAGMPVTATLQLIDFDNKRAHFYQELWNADENWLSATMEQMSLHVDLSARRVANWPKDVFQNLAGLAKAHENLPRPERSGRRIEIAK</sequence>
<dbReference type="EMBL" id="CP120863">
    <property type="protein sequence ID" value="WFE91663.1"/>
    <property type="molecule type" value="Genomic_DNA"/>
</dbReference>